<keyword evidence="2" id="KW-0378">Hydrolase</keyword>
<name>A0A0F7SIL6_PHARH</name>
<dbReference type="AlphaFoldDB" id="A0A0F7SIL6"/>
<feature type="region of interest" description="Disordered" evidence="1">
    <location>
        <begin position="221"/>
        <end position="249"/>
    </location>
</feature>
<organism evidence="2">
    <name type="scientific">Phaffia rhodozyma</name>
    <name type="common">Yeast</name>
    <name type="synonym">Xanthophyllomyces dendrorhous</name>
    <dbReference type="NCBI Taxonomy" id="264483"/>
    <lineage>
        <taxon>Eukaryota</taxon>
        <taxon>Fungi</taxon>
        <taxon>Dikarya</taxon>
        <taxon>Basidiomycota</taxon>
        <taxon>Agaricomycotina</taxon>
        <taxon>Tremellomycetes</taxon>
        <taxon>Cystofilobasidiales</taxon>
        <taxon>Mrakiaceae</taxon>
        <taxon>Phaffia</taxon>
    </lineage>
</organism>
<dbReference type="Gene3D" id="3.40.50.300">
    <property type="entry name" value="P-loop containing nucleotide triphosphate hydrolases"/>
    <property type="match status" value="1"/>
</dbReference>
<reference evidence="2" key="1">
    <citation type="submission" date="2014-08" db="EMBL/GenBank/DDBJ databases">
        <authorList>
            <person name="Sharma Rahul"/>
            <person name="Thines Marco"/>
        </authorList>
    </citation>
    <scope>NUCLEOTIDE SEQUENCE</scope>
</reference>
<sequence length="286" mass="31577">MSNPVEITLKKRVLLIGVGGASNSGKTTLAKYLHRLIKNSTIIHLDDFAPAQHLIPYSPLYPDVQDWDSPATAIDWPLLRSSLAYFKQTGQLPDDHQTHDHLNTLEGVSVGEDVKNEVKDLINGIEQKSRKEGVEIVWGILDGFVVYWDEDVLSKLDVRIFLRVPYATLKSRREARSTYVTQSQSAAAAGEVWQDPPNYFDQIVYPAYVLAHQSIFNTASTDHPSPAAKNVEHEEPSTEWTDPVGQGGKGLVVLTPGEGQAGMGKCLLDSVKAVKTGAENFLSRKE</sequence>
<evidence type="ECO:0000313" key="2">
    <source>
        <dbReference type="EMBL" id="CDZ98255.1"/>
    </source>
</evidence>
<proteinExistence type="predicted"/>
<evidence type="ECO:0000256" key="1">
    <source>
        <dbReference type="SAM" id="MobiDB-lite"/>
    </source>
</evidence>
<protein>
    <submittedName>
        <fullName evidence="2">p-loop containing nucleoside triphosphate hydrolase protein</fullName>
    </submittedName>
</protein>
<dbReference type="CDD" id="cd02024">
    <property type="entry name" value="NRK1"/>
    <property type="match status" value="1"/>
</dbReference>
<dbReference type="EMBL" id="LN483326">
    <property type="protein sequence ID" value="CDZ98255.1"/>
    <property type="molecule type" value="Genomic_DNA"/>
</dbReference>
<dbReference type="SUPFAM" id="SSF52540">
    <property type="entry name" value="P-loop containing nucleoside triphosphate hydrolases"/>
    <property type="match status" value="1"/>
</dbReference>
<dbReference type="InterPro" id="IPR027417">
    <property type="entry name" value="P-loop_NTPase"/>
</dbReference>
<dbReference type="PANTHER" id="PTHR10285">
    <property type="entry name" value="URIDINE KINASE"/>
    <property type="match status" value="1"/>
</dbReference>
<accession>A0A0F7SIL6</accession>
<dbReference type="GO" id="GO:0016787">
    <property type="term" value="F:hydrolase activity"/>
    <property type="evidence" value="ECO:0007669"/>
    <property type="project" value="UniProtKB-KW"/>
</dbReference>